<evidence type="ECO:0000313" key="3">
    <source>
        <dbReference type="EMBL" id="SNB66698.1"/>
    </source>
</evidence>
<dbReference type="AlphaFoldDB" id="A0A212R4B0"/>
<sequence length="209" mass="22111">MSENEPRSHTFDRVGDREEAFETRIFGGARPASGTDDLRQRARGPFGNKEPAPSAPDPASSRQPLPPEEVVWTPSIHAPRSEVALSPRLFAIIAVLVILVVGGLAYVFLADSVTPPPPASVNPASPPAASPTSPPAAGDLPDDRQGTPDAAELERLRQDNQRLQNKLQGLNGPTTTPRVTQPAGPPDTADDPATLNHDMPVPSPRPTSP</sequence>
<keyword evidence="4" id="KW-1185">Reference proteome</keyword>
<feature type="compositionally biased region" description="Pro residues" evidence="1">
    <location>
        <begin position="117"/>
        <end position="134"/>
    </location>
</feature>
<keyword evidence="2" id="KW-1133">Transmembrane helix</keyword>
<evidence type="ECO:0000313" key="4">
    <source>
        <dbReference type="Proteomes" id="UP000197065"/>
    </source>
</evidence>
<dbReference type="RefSeq" id="WP_088561178.1">
    <property type="nucleotide sequence ID" value="NZ_FYEH01000005.1"/>
</dbReference>
<dbReference type="EMBL" id="FYEH01000005">
    <property type="protein sequence ID" value="SNB66698.1"/>
    <property type="molecule type" value="Genomic_DNA"/>
</dbReference>
<keyword evidence="2" id="KW-0812">Transmembrane</keyword>
<name>A0A212R4B0_9PROT</name>
<evidence type="ECO:0000256" key="2">
    <source>
        <dbReference type="SAM" id="Phobius"/>
    </source>
</evidence>
<feature type="compositionally biased region" description="Basic and acidic residues" evidence="1">
    <location>
        <begin position="1"/>
        <end position="22"/>
    </location>
</feature>
<reference evidence="3 4" key="1">
    <citation type="submission" date="2017-06" db="EMBL/GenBank/DDBJ databases">
        <authorList>
            <person name="Kim H.J."/>
            <person name="Triplett B.A."/>
        </authorList>
    </citation>
    <scope>NUCLEOTIDE SEQUENCE [LARGE SCALE GENOMIC DNA]</scope>
    <source>
        <strain evidence="3 4">B29T1</strain>
    </source>
</reference>
<keyword evidence="2" id="KW-0472">Membrane</keyword>
<dbReference type="Proteomes" id="UP000197065">
    <property type="component" value="Unassembled WGS sequence"/>
</dbReference>
<protein>
    <submittedName>
        <fullName evidence="3">Uncharacterized protein</fullName>
    </submittedName>
</protein>
<feature type="region of interest" description="Disordered" evidence="1">
    <location>
        <begin position="117"/>
        <end position="209"/>
    </location>
</feature>
<gene>
    <name evidence="3" type="ORF">SAMN07250955_105171</name>
</gene>
<feature type="compositionally biased region" description="Basic and acidic residues" evidence="1">
    <location>
        <begin position="141"/>
        <end position="160"/>
    </location>
</feature>
<feature type="transmembrane region" description="Helical" evidence="2">
    <location>
        <begin position="89"/>
        <end position="109"/>
    </location>
</feature>
<proteinExistence type="predicted"/>
<evidence type="ECO:0000256" key="1">
    <source>
        <dbReference type="SAM" id="MobiDB-lite"/>
    </source>
</evidence>
<feature type="region of interest" description="Disordered" evidence="1">
    <location>
        <begin position="1"/>
        <end position="68"/>
    </location>
</feature>
<feature type="compositionally biased region" description="Polar residues" evidence="1">
    <location>
        <begin position="161"/>
        <end position="179"/>
    </location>
</feature>
<organism evidence="3 4">
    <name type="scientific">Arboricoccus pini</name>
    <dbReference type="NCBI Taxonomy" id="1963835"/>
    <lineage>
        <taxon>Bacteria</taxon>
        <taxon>Pseudomonadati</taxon>
        <taxon>Pseudomonadota</taxon>
        <taxon>Alphaproteobacteria</taxon>
        <taxon>Geminicoccales</taxon>
        <taxon>Geminicoccaceae</taxon>
        <taxon>Arboricoccus</taxon>
    </lineage>
</organism>
<accession>A0A212R4B0</accession>